<dbReference type="OrthoDB" id="9803668at2"/>
<dbReference type="Pfam" id="PF01368">
    <property type="entry name" value="DHH"/>
    <property type="match status" value="1"/>
</dbReference>
<proteinExistence type="predicted"/>
<comment type="caution">
    <text evidence="3">The sequence shown here is derived from an EMBL/GenBank/DDBJ whole genome shotgun (WGS) entry which is preliminary data.</text>
</comment>
<feature type="domain" description="DDH" evidence="1">
    <location>
        <begin position="15"/>
        <end position="153"/>
    </location>
</feature>
<evidence type="ECO:0000313" key="3">
    <source>
        <dbReference type="EMBL" id="PKR79279.1"/>
    </source>
</evidence>
<reference evidence="3 4" key="1">
    <citation type="submission" date="2017-06" db="EMBL/GenBank/DDBJ databases">
        <title>the draft geome sequence of Illustriluteabacillus marina B3227.</title>
        <authorList>
            <person name="He R.-H."/>
            <person name="Du Z.-J."/>
        </authorList>
    </citation>
    <scope>NUCLEOTIDE SEQUENCE [LARGE SCALE GENOMIC DNA]</scope>
    <source>
        <strain evidence="3 4">B3227</strain>
    </source>
</reference>
<sequence length="316" mass="35933">MKSSIIDTIEKYETIIIHRHERPDPDAYGSQAGLGEMIKNTYPEKKVLLAGEEDESLNFLARLDDISDSEFEGALIIVCDTANKERICDQRYVKGDLVIKIDHHPNREPYGDLMWVDPEASSASEMIYELYLEGRKQGWELSDESARLLYAGIVADTGRFLYPSTTERTFNAAKELSQFKFDRSELYENMYKIPLNVAKFKGVLLQELIPRESGLAVFKITKEMLEKYELTADETQAFVGIAGDIEGIVAWVFFVEEDDVIRVRLRSQGPVINDVAFQFNGGGHPLASGAKVYSWDETEKMIEALDQVCLDFEQKE</sequence>
<dbReference type="PANTHER" id="PTHR47618:SF1">
    <property type="entry name" value="BIFUNCTIONAL OLIGORIBONUCLEASE AND PAP PHOSPHATASE NRNA"/>
    <property type="match status" value="1"/>
</dbReference>
<dbReference type="EMBL" id="PJNH01000001">
    <property type="protein sequence ID" value="PKR79279.1"/>
    <property type="molecule type" value="Genomic_DNA"/>
</dbReference>
<gene>
    <name evidence="3" type="ORF">CEY16_05935</name>
</gene>
<name>A0A2I0QY93_9BACI</name>
<dbReference type="GO" id="GO:0003676">
    <property type="term" value="F:nucleic acid binding"/>
    <property type="evidence" value="ECO:0007669"/>
    <property type="project" value="InterPro"/>
</dbReference>
<dbReference type="SUPFAM" id="SSF64182">
    <property type="entry name" value="DHH phosphoesterases"/>
    <property type="match status" value="1"/>
</dbReference>
<evidence type="ECO:0000259" key="1">
    <source>
        <dbReference type="Pfam" id="PF01368"/>
    </source>
</evidence>
<evidence type="ECO:0000259" key="2">
    <source>
        <dbReference type="Pfam" id="PF02272"/>
    </source>
</evidence>
<keyword evidence="4" id="KW-1185">Reference proteome</keyword>
<dbReference type="PANTHER" id="PTHR47618">
    <property type="entry name" value="BIFUNCTIONAL OLIGORIBONUCLEASE AND PAP PHOSPHATASE NRNA"/>
    <property type="match status" value="1"/>
</dbReference>
<organism evidence="3 4">
    <name type="scientific">Halalkalibacillus sediminis</name>
    <dbReference type="NCBI Taxonomy" id="2018042"/>
    <lineage>
        <taxon>Bacteria</taxon>
        <taxon>Bacillati</taxon>
        <taxon>Bacillota</taxon>
        <taxon>Bacilli</taxon>
        <taxon>Bacillales</taxon>
        <taxon>Bacillaceae</taxon>
        <taxon>Halalkalibacillus</taxon>
    </lineage>
</organism>
<dbReference type="Pfam" id="PF02272">
    <property type="entry name" value="DHHA1"/>
    <property type="match status" value="1"/>
</dbReference>
<dbReference type="RefSeq" id="WP_101331023.1">
    <property type="nucleotide sequence ID" value="NZ_PJNH01000001.1"/>
</dbReference>
<dbReference type="Gene3D" id="3.10.310.30">
    <property type="match status" value="1"/>
</dbReference>
<feature type="domain" description="DHHA1" evidence="2">
    <location>
        <begin position="227"/>
        <end position="309"/>
    </location>
</feature>
<dbReference type="InterPro" id="IPR038763">
    <property type="entry name" value="DHH_sf"/>
</dbReference>
<dbReference type="InterPro" id="IPR051319">
    <property type="entry name" value="Oligoribo/pAp-PDE_c-di-AMP_PDE"/>
</dbReference>
<dbReference type="InterPro" id="IPR001667">
    <property type="entry name" value="DDH_dom"/>
</dbReference>
<evidence type="ECO:0000313" key="4">
    <source>
        <dbReference type="Proteomes" id="UP000243524"/>
    </source>
</evidence>
<protein>
    <submittedName>
        <fullName evidence="3">DHH family phosphoesterase</fullName>
    </submittedName>
</protein>
<accession>A0A2I0QY93</accession>
<dbReference type="Proteomes" id="UP000243524">
    <property type="component" value="Unassembled WGS sequence"/>
</dbReference>
<dbReference type="InterPro" id="IPR003156">
    <property type="entry name" value="DHHA1_dom"/>
</dbReference>
<dbReference type="Gene3D" id="3.90.1640.10">
    <property type="entry name" value="inorganic pyrophosphatase (n-terminal core)"/>
    <property type="match status" value="1"/>
</dbReference>
<dbReference type="AlphaFoldDB" id="A0A2I0QY93"/>